<name>W7JC82_9PSEU</name>
<evidence type="ECO:0000313" key="2">
    <source>
        <dbReference type="EMBL" id="EWC63619.1"/>
    </source>
</evidence>
<accession>W7JC82</accession>
<reference evidence="2 3" key="1">
    <citation type="journal article" date="2014" name="Genome Announc.">
        <title>Draft Genome Sequence of the Antitrypanosomally Active Sponge-Associated Bacterium Actinokineospora sp. Strain EG49.</title>
        <authorList>
            <person name="Harjes J."/>
            <person name="Ryu T."/>
            <person name="Abdelmohsen U.R."/>
            <person name="Moitinho-Silva L."/>
            <person name="Horn H."/>
            <person name="Ravasi T."/>
            <person name="Hentschel U."/>
        </authorList>
    </citation>
    <scope>NUCLEOTIDE SEQUENCE [LARGE SCALE GENOMIC DNA]</scope>
    <source>
        <strain evidence="2 3">EG49</strain>
    </source>
</reference>
<proteinExistence type="predicted"/>
<comment type="caution">
    <text evidence="2">The sequence shown here is derived from an EMBL/GenBank/DDBJ whole genome shotgun (WGS) entry which is preliminary data.</text>
</comment>
<evidence type="ECO:0000256" key="1">
    <source>
        <dbReference type="SAM" id="MobiDB-lite"/>
    </source>
</evidence>
<sequence length="84" mass="9246">MLQRDRVVLGGGVLRQDDQPLSYQRALPWSGRSTAPPVRGAGGPARYARTLFGSVRGVVRREFPEVSRESEPIAEIPQRGRTSS</sequence>
<gene>
    <name evidence="2" type="ORF">UO65_1073</name>
</gene>
<organism evidence="2 3">
    <name type="scientific">Actinokineospora spheciospongiae</name>
    <dbReference type="NCBI Taxonomy" id="909613"/>
    <lineage>
        <taxon>Bacteria</taxon>
        <taxon>Bacillati</taxon>
        <taxon>Actinomycetota</taxon>
        <taxon>Actinomycetes</taxon>
        <taxon>Pseudonocardiales</taxon>
        <taxon>Pseudonocardiaceae</taxon>
        <taxon>Actinokineospora</taxon>
    </lineage>
</organism>
<protein>
    <submittedName>
        <fullName evidence="2">Uncharacterized protein</fullName>
    </submittedName>
</protein>
<keyword evidence="3" id="KW-1185">Reference proteome</keyword>
<dbReference type="Proteomes" id="UP000019277">
    <property type="component" value="Unassembled WGS sequence"/>
</dbReference>
<evidence type="ECO:0000313" key="3">
    <source>
        <dbReference type="Proteomes" id="UP000019277"/>
    </source>
</evidence>
<feature type="region of interest" description="Disordered" evidence="1">
    <location>
        <begin position="64"/>
        <end position="84"/>
    </location>
</feature>
<dbReference type="STRING" id="909613.UO65_1073"/>
<dbReference type="AlphaFoldDB" id="W7JC82"/>
<dbReference type="EMBL" id="AYXG01000042">
    <property type="protein sequence ID" value="EWC63619.1"/>
    <property type="molecule type" value="Genomic_DNA"/>
</dbReference>